<evidence type="ECO:0000259" key="10">
    <source>
        <dbReference type="Pfam" id="PF00155"/>
    </source>
</evidence>
<name>U6RJ51_9BACT</name>
<sequence>MALVNEHFLKLPNNYLFSDIAKKVNAFKVSHPKTDLIRLGIGDVTRPLPQASIEAMHKAVDELANKETFHGYGPEQGYDFLIDAVIRNDYAPRGVHLEPGEVFISDGAKSDTGNIGDILRHDNSIGVTDPIYPVYIDSNVMCGRAGILEDGRWSNVVYLPCLSENNFVPEIPDRRIDILYLCYPNNPTGTVISKAELKKWVNYALENDTLILYDAAYEAYIQDPDIPHSIYEIKGAKKVAIEFRSFSKTAGFTGVRCGYTVVPKELTAATLEGERIPLNRMWNRRQCTKFNGTSYITQRGAEAIYTPEGKKQVKAIIQYYMANARIMKEALESTGLKVFGGENAPYLWVKAPGEVSSWKFFEQMLYEANVVGTPGVGFGPSGEGYIRLTAFGERADCEEAMKRIRKWLL</sequence>
<feature type="binding site" evidence="9">
    <location>
        <position position="42"/>
    </location>
    <ligand>
        <name>substrate</name>
    </ligand>
</feature>
<dbReference type="InterPro" id="IPR019942">
    <property type="entry name" value="DapL/ALD1"/>
</dbReference>
<keyword evidence="5 9" id="KW-0032">Aminotransferase</keyword>
<dbReference type="InterPro" id="IPR015424">
    <property type="entry name" value="PyrdxlP-dep_Trfase"/>
</dbReference>
<evidence type="ECO:0000256" key="1">
    <source>
        <dbReference type="ARBA" id="ARBA00001933"/>
    </source>
</evidence>
<accession>U6RJ51</accession>
<feature type="domain" description="Aminotransferase class I/classII large" evidence="10">
    <location>
        <begin position="35"/>
        <end position="404"/>
    </location>
</feature>
<dbReference type="GO" id="GO:0030170">
    <property type="term" value="F:pyridoxal phosphate binding"/>
    <property type="evidence" value="ECO:0007669"/>
    <property type="project" value="UniProtKB-UniRule"/>
</dbReference>
<dbReference type="AlphaFoldDB" id="U6RJ51"/>
<dbReference type="HOGENOM" id="CLU_051433_0_0_10"/>
<feature type="binding site" evidence="9">
    <location>
        <position position="291"/>
    </location>
    <ligand>
        <name>substrate</name>
    </ligand>
</feature>
<keyword evidence="7 9" id="KW-0663">Pyridoxal phosphate</keyword>
<feature type="binding site" evidence="9">
    <location>
        <begin position="108"/>
        <end position="109"/>
    </location>
    <ligand>
        <name>pyridoxal 5'-phosphate</name>
        <dbReference type="ChEBI" id="CHEBI:597326"/>
    </ligand>
</feature>
<feature type="binding site" evidence="9">
    <location>
        <position position="256"/>
    </location>
    <ligand>
        <name>pyridoxal 5'-phosphate</name>
        <dbReference type="ChEBI" id="CHEBI:597326"/>
    </ligand>
</feature>
<feature type="binding site" evidence="9">
    <location>
        <begin position="245"/>
        <end position="247"/>
    </location>
    <ligand>
        <name>pyridoxal 5'-phosphate</name>
        <dbReference type="ChEBI" id="CHEBI:597326"/>
    </ligand>
</feature>
<evidence type="ECO:0000256" key="3">
    <source>
        <dbReference type="ARBA" id="ARBA00013138"/>
    </source>
</evidence>
<dbReference type="eggNOG" id="COG0436">
    <property type="taxonomic scope" value="Bacteria"/>
</dbReference>
<keyword evidence="6 9" id="KW-0808">Transferase</keyword>
<evidence type="ECO:0000313" key="11">
    <source>
        <dbReference type="EMBL" id="EOA55791.1"/>
    </source>
</evidence>
<dbReference type="GO" id="GO:0033362">
    <property type="term" value="P:lysine biosynthetic process via diaminopimelate, diaminopimelate-aminotransferase pathway"/>
    <property type="evidence" value="ECO:0007669"/>
    <property type="project" value="UniProtKB-UniRule"/>
</dbReference>
<dbReference type="InterPro" id="IPR015422">
    <property type="entry name" value="PyrdxlP-dep_Trfase_small"/>
</dbReference>
<proteinExistence type="inferred from homology"/>
<feature type="binding site" evidence="9">
    <location>
        <position position="15"/>
    </location>
    <ligand>
        <name>substrate</name>
    </ligand>
</feature>
<feature type="binding site" evidence="9">
    <location>
        <position position="109"/>
    </location>
    <ligand>
        <name>substrate</name>
    </ligand>
</feature>
<dbReference type="EMBL" id="AQHY01000017">
    <property type="protein sequence ID" value="EOA55791.1"/>
    <property type="molecule type" value="Genomic_DNA"/>
</dbReference>
<dbReference type="Pfam" id="PF00155">
    <property type="entry name" value="Aminotran_1_2"/>
    <property type="match status" value="1"/>
</dbReference>
<comment type="catalytic activity">
    <reaction evidence="8 9">
        <text>(2S,6S)-2,6-diaminopimelate + 2-oxoglutarate = (S)-2,3,4,5-tetrahydrodipicolinate + L-glutamate + H2O + H(+)</text>
        <dbReference type="Rhea" id="RHEA:23988"/>
        <dbReference type="ChEBI" id="CHEBI:15377"/>
        <dbReference type="ChEBI" id="CHEBI:15378"/>
        <dbReference type="ChEBI" id="CHEBI:16810"/>
        <dbReference type="ChEBI" id="CHEBI:16845"/>
        <dbReference type="ChEBI" id="CHEBI:29985"/>
        <dbReference type="ChEBI" id="CHEBI:57609"/>
        <dbReference type="EC" id="2.6.1.83"/>
    </reaction>
</comment>
<dbReference type="GO" id="GO:0010285">
    <property type="term" value="F:L,L-diaminopimelate aminotransferase activity"/>
    <property type="evidence" value="ECO:0007669"/>
    <property type="project" value="UniProtKB-UniRule"/>
</dbReference>
<feature type="binding site" evidence="9">
    <location>
        <position position="186"/>
    </location>
    <ligand>
        <name>substrate</name>
    </ligand>
</feature>
<feature type="binding site" evidence="9">
    <location>
        <position position="72"/>
    </location>
    <ligand>
        <name>pyridoxal 5'-phosphate</name>
        <dbReference type="ChEBI" id="CHEBI:597326"/>
    </ligand>
</feature>
<dbReference type="OrthoDB" id="9813612at2"/>
<evidence type="ECO:0000256" key="5">
    <source>
        <dbReference type="ARBA" id="ARBA00022576"/>
    </source>
</evidence>
<dbReference type="EC" id="2.6.1.83" evidence="3 9"/>
<dbReference type="HAMAP" id="MF_01642">
    <property type="entry name" value="DapL_aminotrans_1"/>
    <property type="match status" value="1"/>
</dbReference>
<dbReference type="PANTHER" id="PTHR43144">
    <property type="entry name" value="AMINOTRANSFERASE"/>
    <property type="match status" value="1"/>
</dbReference>
<dbReference type="InterPro" id="IPR015421">
    <property type="entry name" value="PyrdxlP-dep_Trfase_major"/>
</dbReference>
<evidence type="ECO:0000256" key="6">
    <source>
        <dbReference type="ARBA" id="ARBA00022679"/>
    </source>
</evidence>
<dbReference type="Gene3D" id="3.40.640.10">
    <property type="entry name" value="Type I PLP-dependent aspartate aminotransferase-like (Major domain)"/>
    <property type="match status" value="1"/>
</dbReference>
<evidence type="ECO:0000256" key="2">
    <source>
        <dbReference type="ARBA" id="ARBA00004982"/>
    </source>
</evidence>
<organism evidence="11 12">
    <name type="scientific">Phocaeicola massiliensis B84634 = Timone 84634 = DSM 17679 = JCM 13223</name>
    <dbReference type="NCBI Taxonomy" id="1121098"/>
    <lineage>
        <taxon>Bacteria</taxon>
        <taxon>Pseudomonadati</taxon>
        <taxon>Bacteroidota</taxon>
        <taxon>Bacteroidia</taxon>
        <taxon>Bacteroidales</taxon>
        <taxon>Bacteroidaceae</taxon>
        <taxon>Phocaeicola</taxon>
    </lineage>
</organism>
<feature type="binding site" evidence="9">
    <location>
        <position position="291"/>
    </location>
    <ligand>
        <name>pyridoxal 5'-phosphate</name>
        <dbReference type="ChEBI" id="CHEBI:597326"/>
    </ligand>
</feature>
<dbReference type="NCBIfam" id="TIGR03542">
    <property type="entry name" value="DAPAT_plant"/>
    <property type="match status" value="1"/>
</dbReference>
<evidence type="ECO:0000256" key="7">
    <source>
        <dbReference type="ARBA" id="ARBA00022898"/>
    </source>
</evidence>
<feature type="binding site" evidence="9">
    <location>
        <position position="132"/>
    </location>
    <ligand>
        <name>substrate</name>
    </ligand>
</feature>
<comment type="caution">
    <text evidence="11">The sequence shown here is derived from an EMBL/GenBank/DDBJ whole genome shotgun (WGS) entry which is preliminary data.</text>
</comment>
<dbReference type="UniPathway" id="UPA00034">
    <property type="reaction ID" value="UER00466"/>
</dbReference>
<keyword evidence="12" id="KW-1185">Reference proteome</keyword>
<dbReference type="CDD" id="cd00609">
    <property type="entry name" value="AAT_like"/>
    <property type="match status" value="1"/>
</dbReference>
<evidence type="ECO:0000256" key="8">
    <source>
        <dbReference type="ARBA" id="ARBA00051934"/>
    </source>
</evidence>
<gene>
    <name evidence="9" type="primary">dapL</name>
    <name evidence="11" type="ORF">HMPREF1534_01429</name>
</gene>
<protein>
    <recommendedName>
        <fullName evidence="4 9">LL-diaminopimelate aminotransferase</fullName>
        <shortName evidence="9">DAP-AT</shortName>
        <shortName evidence="9">DAP-aminotransferase</shortName>
        <shortName evidence="9">LL-DAP-aminotransferase</shortName>
        <ecNumber evidence="3 9">2.6.1.83</ecNumber>
    </recommendedName>
</protein>
<dbReference type="FunFam" id="3.40.640.10:FF:000099">
    <property type="entry name" value="LL-diaminopimelate aminotransferase, chloroplastic"/>
    <property type="match status" value="1"/>
</dbReference>
<feature type="binding site" evidence="9">
    <location>
        <position position="132"/>
    </location>
    <ligand>
        <name>pyridoxal 5'-phosphate</name>
        <dbReference type="ChEBI" id="CHEBI:597326"/>
    </ligand>
</feature>
<comment type="similarity">
    <text evidence="9">Belongs to the class-I pyridoxal-phosphate-dependent aminotransferase family. LL-diaminopimelate aminotransferase subfamily.</text>
</comment>
<dbReference type="RefSeq" id="WP_005938978.1">
    <property type="nucleotide sequence ID" value="NZ_KB890386.1"/>
</dbReference>
<reference evidence="11 12" key="1">
    <citation type="submission" date="2013-04" db="EMBL/GenBank/DDBJ databases">
        <title>The Genome Sequence of Bacteroides massiliensis DSM 17679.</title>
        <authorList>
            <consortium name="The Broad Institute Genomics Platform"/>
            <person name="Earl A."/>
            <person name="Ward D."/>
            <person name="Feldgarden M."/>
            <person name="Gevers D."/>
            <person name="Martens E."/>
            <person name="Fenner L."/>
            <person name="Roux V."/>
            <person name="Mallet M.N."/>
            <person name="Raoult D."/>
            <person name="Walker B."/>
            <person name="Young S."/>
            <person name="Zeng Q."/>
            <person name="Gargeya S."/>
            <person name="Fitzgerald M."/>
            <person name="Haas B."/>
            <person name="Abouelleil A."/>
            <person name="Allen A.W."/>
            <person name="Alvarado L."/>
            <person name="Arachchi H.M."/>
            <person name="Berlin A.M."/>
            <person name="Chapman S.B."/>
            <person name="Gainer-Dewar J."/>
            <person name="Goldberg J."/>
            <person name="Griggs A."/>
            <person name="Gujja S."/>
            <person name="Hansen M."/>
            <person name="Howarth C."/>
            <person name="Imamovic A."/>
            <person name="Ireland A."/>
            <person name="Larimer J."/>
            <person name="McCowan C."/>
            <person name="Murphy C."/>
            <person name="Pearson M."/>
            <person name="Poon T.W."/>
            <person name="Priest M."/>
            <person name="Roberts A."/>
            <person name="Saif S."/>
            <person name="Shea T."/>
            <person name="Sisk P."/>
            <person name="Sykes S."/>
            <person name="Wortman J."/>
            <person name="Nusbaum C."/>
            <person name="Birren B."/>
        </authorList>
    </citation>
    <scope>NUCLEOTIDE SEQUENCE [LARGE SCALE GENOMIC DNA]</scope>
    <source>
        <strain evidence="12">B84634 / Timone 84634 / DSM 17679 / JCM 13223</strain>
    </source>
</reference>
<comment type="cofactor">
    <cofactor evidence="1 9">
        <name>pyridoxal 5'-phosphate</name>
        <dbReference type="ChEBI" id="CHEBI:597326"/>
    </cofactor>
</comment>
<evidence type="ECO:0000256" key="4">
    <source>
        <dbReference type="ARBA" id="ARBA00018052"/>
    </source>
</evidence>
<feature type="binding site" evidence="9">
    <location>
        <position position="217"/>
    </location>
    <ligand>
        <name>pyridoxal 5'-phosphate</name>
        <dbReference type="ChEBI" id="CHEBI:597326"/>
    </ligand>
</feature>
<dbReference type="GeneID" id="60062576"/>
<dbReference type="PATRIC" id="fig|1121098.3.peg.1449"/>
<comment type="function">
    <text evidence="9">Involved in the synthesis of meso-diaminopimelate (m-DAP or DL-DAP), required for both lysine and peptidoglycan biosynthesis. Catalyzes the direct conversion of tetrahydrodipicolinate to LL-diaminopimelate.</text>
</comment>
<dbReference type="STRING" id="1121098.HMPREF1534_01429"/>
<dbReference type="Proteomes" id="UP000017831">
    <property type="component" value="Unassembled WGS sequence"/>
</dbReference>
<dbReference type="SUPFAM" id="SSF53383">
    <property type="entry name" value="PLP-dependent transferases"/>
    <property type="match status" value="1"/>
</dbReference>
<comment type="pathway">
    <text evidence="2 9">Amino-acid biosynthesis; L-lysine biosynthesis via DAP pathway; LL-2,6-diaminopimelate from (S)-tetrahydrodipicolinate (aminotransferase route): step 1/1.</text>
</comment>
<dbReference type="InterPro" id="IPR004839">
    <property type="entry name" value="Aminotransferase_I/II_large"/>
</dbReference>
<evidence type="ECO:0000313" key="12">
    <source>
        <dbReference type="Proteomes" id="UP000017831"/>
    </source>
</evidence>
<evidence type="ECO:0000256" key="9">
    <source>
        <dbReference type="HAMAP-Rule" id="MF_01642"/>
    </source>
</evidence>
<feature type="binding site" evidence="9">
    <location>
        <position position="186"/>
    </location>
    <ligand>
        <name>pyridoxal 5'-phosphate</name>
        <dbReference type="ChEBI" id="CHEBI:597326"/>
    </ligand>
</feature>
<feature type="modified residue" description="N6-(pyridoxal phosphate)lysine" evidence="9">
    <location>
        <position position="248"/>
    </location>
</feature>
<feature type="binding site" evidence="9">
    <location>
        <position position="387"/>
    </location>
    <ligand>
        <name>substrate</name>
    </ligand>
</feature>
<comment type="subunit">
    <text evidence="9">Homodimer.</text>
</comment>
<dbReference type="Gene3D" id="3.90.1150.10">
    <property type="entry name" value="Aspartate Aminotransferase, domain 1"/>
    <property type="match status" value="1"/>
</dbReference>